<organism evidence="1">
    <name type="scientific">marine sediment metagenome</name>
    <dbReference type="NCBI Taxonomy" id="412755"/>
    <lineage>
        <taxon>unclassified sequences</taxon>
        <taxon>metagenomes</taxon>
        <taxon>ecological metagenomes</taxon>
    </lineage>
</organism>
<dbReference type="AlphaFoldDB" id="A0A0F9IAK4"/>
<proteinExistence type="predicted"/>
<name>A0A0F9IAK4_9ZZZZ</name>
<comment type="caution">
    <text evidence="1">The sequence shown here is derived from an EMBL/GenBank/DDBJ whole genome shotgun (WGS) entry which is preliminary data.</text>
</comment>
<protein>
    <submittedName>
        <fullName evidence="1">Uncharacterized protein</fullName>
    </submittedName>
</protein>
<reference evidence="1" key="1">
    <citation type="journal article" date="2015" name="Nature">
        <title>Complex archaea that bridge the gap between prokaryotes and eukaryotes.</title>
        <authorList>
            <person name="Spang A."/>
            <person name="Saw J.H."/>
            <person name="Jorgensen S.L."/>
            <person name="Zaremba-Niedzwiedzka K."/>
            <person name="Martijn J."/>
            <person name="Lind A.E."/>
            <person name="van Eijk R."/>
            <person name="Schleper C."/>
            <person name="Guy L."/>
            <person name="Ettema T.J."/>
        </authorList>
    </citation>
    <scope>NUCLEOTIDE SEQUENCE</scope>
</reference>
<accession>A0A0F9IAK4</accession>
<sequence length="192" mass="22394">MHREGAIELFQTIGKTKPYGHEETVRNELLESFLDYEESHEIELKLVREGVLIYLLLFRYPRDDTSYGTLAEIQNVLDRSQKAIKHVLNSLEREKLVELEDSLKNLKVWLAQHQGVVEAERSLRTVQQGVHFTLPFPATLEGFNLLIGLRSDMLEYDNPELYEKLANELKSKNVPPEEIRHKIEELKYHVGN</sequence>
<gene>
    <name evidence="1" type="ORF">LCGC14_1603190</name>
</gene>
<evidence type="ECO:0000313" key="1">
    <source>
        <dbReference type="EMBL" id="KKM24631.1"/>
    </source>
</evidence>
<dbReference type="EMBL" id="LAZR01012885">
    <property type="protein sequence ID" value="KKM24631.1"/>
    <property type="molecule type" value="Genomic_DNA"/>
</dbReference>